<evidence type="ECO:0000256" key="7">
    <source>
        <dbReference type="ARBA" id="ARBA00023136"/>
    </source>
</evidence>
<dbReference type="InterPro" id="IPR026033">
    <property type="entry name" value="Azg-like_bact_archaea"/>
</dbReference>
<dbReference type="InterPro" id="IPR006043">
    <property type="entry name" value="NCS2"/>
</dbReference>
<evidence type="ECO:0000256" key="5">
    <source>
        <dbReference type="ARBA" id="ARBA00022692"/>
    </source>
</evidence>
<keyword evidence="4" id="KW-1003">Cell membrane</keyword>
<dbReference type="InterPro" id="IPR045018">
    <property type="entry name" value="Azg-like"/>
</dbReference>
<keyword evidence="5 8" id="KW-0812">Transmembrane</keyword>
<feature type="transmembrane region" description="Helical" evidence="8">
    <location>
        <begin position="376"/>
        <end position="395"/>
    </location>
</feature>
<evidence type="ECO:0000256" key="8">
    <source>
        <dbReference type="SAM" id="Phobius"/>
    </source>
</evidence>
<sequence length="461" mass="49590">MYKSELLLWRFLVPLWLVYMKVKIEMTGTTSKVLHKLFGYDARSMTLSKEIIGGLTTFFTMAYILAVNPAIMSETGMDNGALFTSTALSAIIATLVMALYAKLPFVLAPGMGLNAFFAYTIVLLMGYSWQFALTAVFLEGLLFIIFTLTGLRQKLVETVPSVMHHAITAGIGLFLAFLGLKSGGVIVDSPATLITLGQFSDPDVLLTLIGLVITSILLARNVTGAFLIGILLTAVIGVFLGQTHYNGIISMPPSIAPIFLQLQWHEIFTVDMFVCVITLLFTDMFDTIGTVIGVSQRAGMINEKGEVQRLDKAFMADAIGTTAGALVGSSTVTTFVESASGISAGGRSGLTAFTAVVCFALALFFSPLFMMIPAQATAPVLVLVGLMMTAGISKIDFTDYRMAVPCFVCIIMMPFTNSIANGILLGFLTYVGISMGCGKCMRLGWMSYILAVLAVVKFLFL</sequence>
<accession>J9BQZ4</accession>
<organism evidence="9">
    <name type="scientific">gut metagenome</name>
    <dbReference type="NCBI Taxonomy" id="749906"/>
    <lineage>
        <taxon>unclassified sequences</taxon>
        <taxon>metagenomes</taxon>
        <taxon>organismal metagenomes</taxon>
    </lineage>
</organism>
<keyword evidence="6 8" id="KW-1133">Transmembrane helix</keyword>
<dbReference type="PANTHER" id="PTHR43337">
    <property type="entry name" value="XANTHINE/URACIL PERMEASE C887.17-RELATED"/>
    <property type="match status" value="1"/>
</dbReference>
<feature type="transmembrane region" description="Helical" evidence="8">
    <location>
        <begin position="162"/>
        <end position="180"/>
    </location>
</feature>
<dbReference type="EMBL" id="AMCI01009104">
    <property type="protein sequence ID" value="EJW90020.1"/>
    <property type="molecule type" value="Genomic_DNA"/>
</dbReference>
<evidence type="ECO:0000256" key="3">
    <source>
        <dbReference type="ARBA" id="ARBA00022448"/>
    </source>
</evidence>
<evidence type="ECO:0000256" key="6">
    <source>
        <dbReference type="ARBA" id="ARBA00022989"/>
    </source>
</evidence>
<feature type="transmembrane region" description="Helical" evidence="8">
    <location>
        <begin position="51"/>
        <end position="71"/>
    </location>
</feature>
<reference evidence="9" key="1">
    <citation type="journal article" date="2012" name="PLoS ONE">
        <title>Gene sets for utilization of primary and secondary nutrition supplies in the distal gut of endangered iberian lynx.</title>
        <authorList>
            <person name="Alcaide M."/>
            <person name="Messina E."/>
            <person name="Richter M."/>
            <person name="Bargiela R."/>
            <person name="Peplies J."/>
            <person name="Huws S.A."/>
            <person name="Newbold C.J."/>
            <person name="Golyshin P.N."/>
            <person name="Simon M.A."/>
            <person name="Lopez G."/>
            <person name="Yakimov M.M."/>
            <person name="Ferrer M."/>
        </authorList>
    </citation>
    <scope>NUCLEOTIDE SEQUENCE</scope>
</reference>
<dbReference type="PIRSF" id="PIRSF005353">
    <property type="entry name" value="PbuG"/>
    <property type="match status" value="1"/>
</dbReference>
<feature type="transmembrane region" description="Helical" evidence="8">
    <location>
        <begin position="350"/>
        <end position="370"/>
    </location>
</feature>
<feature type="transmembrane region" description="Helical" evidence="8">
    <location>
        <begin position="443"/>
        <end position="460"/>
    </location>
</feature>
<dbReference type="GO" id="GO:0005345">
    <property type="term" value="F:purine nucleobase transmembrane transporter activity"/>
    <property type="evidence" value="ECO:0007669"/>
    <property type="project" value="TreeGrafter"/>
</dbReference>
<dbReference type="PANTHER" id="PTHR43337:SF1">
    <property type="entry name" value="XANTHINE_URACIL PERMEASE C887.17-RELATED"/>
    <property type="match status" value="1"/>
</dbReference>
<evidence type="ECO:0000256" key="2">
    <source>
        <dbReference type="ARBA" id="ARBA00005697"/>
    </source>
</evidence>
<proteinExistence type="inferred from homology"/>
<dbReference type="GO" id="GO:0005886">
    <property type="term" value="C:plasma membrane"/>
    <property type="evidence" value="ECO:0007669"/>
    <property type="project" value="UniProtKB-SubCell"/>
</dbReference>
<comment type="subcellular location">
    <subcellularLocation>
        <location evidence="1">Cell membrane</location>
        <topology evidence="1">Multi-pass membrane protein</topology>
    </subcellularLocation>
</comment>
<evidence type="ECO:0000313" key="9">
    <source>
        <dbReference type="EMBL" id="EJW90020.1"/>
    </source>
</evidence>
<name>J9BQZ4_9ZZZZ</name>
<keyword evidence="3" id="KW-0813">Transport</keyword>
<dbReference type="AlphaFoldDB" id="J9BQZ4"/>
<feature type="transmembrane region" description="Helical" evidence="8">
    <location>
        <begin position="407"/>
        <end position="431"/>
    </location>
</feature>
<comment type="similarity">
    <text evidence="2">Belongs to the nucleobase:cation symporter-2 (NCS2) (TC 2.A.40) family. Azg-like subfamily.</text>
</comment>
<feature type="transmembrane region" description="Helical" evidence="8">
    <location>
        <begin position="106"/>
        <end position="125"/>
    </location>
</feature>
<dbReference type="Pfam" id="PF00860">
    <property type="entry name" value="Xan_ur_permease"/>
    <property type="match status" value="1"/>
</dbReference>
<gene>
    <name evidence="9" type="ORF">EVA_21872</name>
</gene>
<evidence type="ECO:0000256" key="4">
    <source>
        <dbReference type="ARBA" id="ARBA00022475"/>
    </source>
</evidence>
<feature type="transmembrane region" description="Helical" evidence="8">
    <location>
        <begin position="131"/>
        <end position="150"/>
    </location>
</feature>
<feature type="transmembrane region" description="Helical" evidence="8">
    <location>
        <begin position="200"/>
        <end position="218"/>
    </location>
</feature>
<comment type="caution">
    <text evidence="9">The sequence shown here is derived from an EMBL/GenBank/DDBJ whole genome shotgun (WGS) entry which is preliminary data.</text>
</comment>
<feature type="transmembrane region" description="Helical" evidence="8">
    <location>
        <begin position="225"/>
        <end position="242"/>
    </location>
</feature>
<protein>
    <submittedName>
        <fullName evidence="9">Xanthine/uracil permease family protein</fullName>
    </submittedName>
</protein>
<evidence type="ECO:0000256" key="1">
    <source>
        <dbReference type="ARBA" id="ARBA00004651"/>
    </source>
</evidence>
<keyword evidence="7 8" id="KW-0472">Membrane</keyword>
<feature type="transmembrane region" description="Helical" evidence="8">
    <location>
        <begin position="83"/>
        <end position="101"/>
    </location>
</feature>